<dbReference type="EMBL" id="CAJHNH020005561">
    <property type="protein sequence ID" value="CAG5132694.1"/>
    <property type="molecule type" value="Genomic_DNA"/>
</dbReference>
<dbReference type="AlphaFoldDB" id="A0A8S3ZTQ4"/>
<organism evidence="1 2">
    <name type="scientific">Candidula unifasciata</name>
    <dbReference type="NCBI Taxonomy" id="100452"/>
    <lineage>
        <taxon>Eukaryota</taxon>
        <taxon>Metazoa</taxon>
        <taxon>Spiralia</taxon>
        <taxon>Lophotrochozoa</taxon>
        <taxon>Mollusca</taxon>
        <taxon>Gastropoda</taxon>
        <taxon>Heterobranchia</taxon>
        <taxon>Euthyneura</taxon>
        <taxon>Panpulmonata</taxon>
        <taxon>Eupulmonata</taxon>
        <taxon>Stylommatophora</taxon>
        <taxon>Helicina</taxon>
        <taxon>Helicoidea</taxon>
        <taxon>Geomitridae</taxon>
        <taxon>Candidula</taxon>
    </lineage>
</organism>
<evidence type="ECO:0000313" key="1">
    <source>
        <dbReference type="EMBL" id="CAG5132694.1"/>
    </source>
</evidence>
<sequence length="51" mass="5728">ITTVISGYLTPVCCAVSIVLRLPNDSLDMGQEPCVVCFCRKLCWWRHLSLS</sequence>
<accession>A0A8S3ZTQ4</accession>
<protein>
    <submittedName>
        <fullName evidence="1">Uncharacterized protein</fullName>
    </submittedName>
</protein>
<feature type="non-terminal residue" evidence="1">
    <location>
        <position position="51"/>
    </location>
</feature>
<reference evidence="1" key="1">
    <citation type="submission" date="2021-04" db="EMBL/GenBank/DDBJ databases">
        <authorList>
            <consortium name="Molecular Ecology Group"/>
        </authorList>
    </citation>
    <scope>NUCLEOTIDE SEQUENCE</scope>
</reference>
<comment type="caution">
    <text evidence="1">The sequence shown here is derived from an EMBL/GenBank/DDBJ whole genome shotgun (WGS) entry which is preliminary data.</text>
</comment>
<evidence type="ECO:0000313" key="2">
    <source>
        <dbReference type="Proteomes" id="UP000678393"/>
    </source>
</evidence>
<dbReference type="Proteomes" id="UP000678393">
    <property type="component" value="Unassembled WGS sequence"/>
</dbReference>
<keyword evidence="2" id="KW-1185">Reference proteome</keyword>
<gene>
    <name evidence="1" type="ORF">CUNI_LOCUS18252</name>
</gene>
<proteinExistence type="predicted"/>
<name>A0A8S3ZTQ4_9EUPU</name>
<feature type="non-terminal residue" evidence="1">
    <location>
        <position position="1"/>
    </location>
</feature>